<gene>
    <name evidence="8" type="primary">panC</name>
    <name evidence="9" type="ORF">H9645_10275</name>
</gene>
<keyword evidence="10" id="KW-1185">Reference proteome</keyword>
<evidence type="ECO:0000256" key="1">
    <source>
        <dbReference type="ARBA" id="ARBA00004990"/>
    </source>
</evidence>
<comment type="catalytic activity">
    <reaction evidence="7 8">
        <text>(R)-pantoate + beta-alanine + ATP = (R)-pantothenate + AMP + diphosphate + H(+)</text>
        <dbReference type="Rhea" id="RHEA:10912"/>
        <dbReference type="ChEBI" id="CHEBI:15378"/>
        <dbReference type="ChEBI" id="CHEBI:15980"/>
        <dbReference type="ChEBI" id="CHEBI:29032"/>
        <dbReference type="ChEBI" id="CHEBI:30616"/>
        <dbReference type="ChEBI" id="CHEBI:33019"/>
        <dbReference type="ChEBI" id="CHEBI:57966"/>
        <dbReference type="ChEBI" id="CHEBI:456215"/>
        <dbReference type="EC" id="6.3.2.1"/>
    </reaction>
</comment>
<dbReference type="Gene3D" id="3.30.1300.10">
    <property type="entry name" value="Pantoate-beta-alanine ligase, C-terminal domain"/>
    <property type="match status" value="1"/>
</dbReference>
<evidence type="ECO:0000256" key="6">
    <source>
        <dbReference type="ARBA" id="ARBA00022840"/>
    </source>
</evidence>
<feature type="binding site" evidence="8">
    <location>
        <begin position="153"/>
        <end position="156"/>
    </location>
    <ligand>
        <name>ATP</name>
        <dbReference type="ChEBI" id="CHEBI:30616"/>
    </ligand>
</feature>
<dbReference type="InterPro" id="IPR042176">
    <property type="entry name" value="Pantoate_ligase_C"/>
</dbReference>
<dbReference type="EC" id="6.3.2.1" evidence="8"/>
<dbReference type="NCBIfam" id="TIGR00125">
    <property type="entry name" value="cyt_tran_rel"/>
    <property type="match status" value="1"/>
</dbReference>
<evidence type="ECO:0000256" key="3">
    <source>
        <dbReference type="ARBA" id="ARBA00022598"/>
    </source>
</evidence>
<evidence type="ECO:0000313" key="10">
    <source>
        <dbReference type="Proteomes" id="UP000647183"/>
    </source>
</evidence>
<dbReference type="RefSeq" id="WP_191729605.1">
    <property type="nucleotide sequence ID" value="NZ_JACSQJ010000005.1"/>
</dbReference>
<dbReference type="Proteomes" id="UP000647183">
    <property type="component" value="Unassembled WGS sequence"/>
</dbReference>
<sequence length="291" mass="31485">MTGAVEAVSRLDALRARIDGWKREGMRIGFVPTMGNLHEGHYSLVRLARAHADRVVASVFVNPTQFGPGEDYERYPRTPDADVAGLAAAGCDLAWMPAVDAMYPLGLECAVRVHVPGITGVLDGAHRPGHFDGVCTVVARLFNQVRPDVAVFGRKDYQQLAVIRHMVRDLAFPIEVLGADIVREDDGLARSSRNQYLSEEERAKAPAIHRALLAMRNAVQGGQGWREAESAAASQLQAEGFEVDYAVLRTPLLAEPPGAGAPGDDGQRVALVAARLGRTRLIDNLEFSSNS</sequence>
<keyword evidence="3 8" id="KW-0436">Ligase</keyword>
<evidence type="ECO:0000256" key="4">
    <source>
        <dbReference type="ARBA" id="ARBA00022655"/>
    </source>
</evidence>
<keyword evidence="8" id="KW-0963">Cytoplasm</keyword>
<protein>
    <recommendedName>
        <fullName evidence="8">Pantothenate synthetase</fullName>
        <shortName evidence="8">PS</shortName>
        <ecNumber evidence="8">6.3.2.1</ecNumber>
    </recommendedName>
    <alternativeName>
        <fullName evidence="8">Pantoate--beta-alanine ligase</fullName>
    </alternativeName>
    <alternativeName>
        <fullName evidence="8">Pantoate-activating enzyme</fullName>
    </alternativeName>
</protein>
<dbReference type="Gene3D" id="3.40.50.620">
    <property type="entry name" value="HUPs"/>
    <property type="match status" value="1"/>
</dbReference>
<dbReference type="PANTHER" id="PTHR21299">
    <property type="entry name" value="CYTIDYLATE KINASE/PANTOATE-BETA-ALANINE LIGASE"/>
    <property type="match status" value="1"/>
</dbReference>
<feature type="binding site" evidence="8">
    <location>
        <position position="159"/>
    </location>
    <ligand>
        <name>(R)-pantoate</name>
        <dbReference type="ChEBI" id="CHEBI:15980"/>
    </ligand>
</feature>
<keyword evidence="6 8" id="KW-0067">ATP-binding</keyword>
<name>A0ABR8UK57_9GAMM</name>
<evidence type="ECO:0000256" key="8">
    <source>
        <dbReference type="HAMAP-Rule" id="MF_00158"/>
    </source>
</evidence>
<keyword evidence="5 8" id="KW-0547">Nucleotide-binding</keyword>
<keyword evidence="4 8" id="KW-0566">Pantothenate biosynthesis</keyword>
<dbReference type="InterPro" id="IPR003721">
    <property type="entry name" value="Pantoate_ligase"/>
</dbReference>
<comment type="pathway">
    <text evidence="1 8">Cofactor biosynthesis; (R)-pantothenate biosynthesis; (R)-pantothenate from (R)-pantoate and beta-alanine: step 1/1.</text>
</comment>
<comment type="similarity">
    <text evidence="2 8">Belongs to the pantothenate synthetase family.</text>
</comment>
<comment type="caution">
    <text evidence="9">The sequence shown here is derived from an EMBL/GenBank/DDBJ whole genome shotgun (WGS) entry which is preliminary data.</text>
</comment>
<feature type="binding site" evidence="8">
    <location>
        <position position="182"/>
    </location>
    <ligand>
        <name>ATP</name>
        <dbReference type="ChEBI" id="CHEBI:30616"/>
    </ligand>
</feature>
<dbReference type="SUPFAM" id="SSF52374">
    <property type="entry name" value="Nucleotidylyl transferase"/>
    <property type="match status" value="1"/>
</dbReference>
<evidence type="ECO:0000256" key="5">
    <source>
        <dbReference type="ARBA" id="ARBA00022741"/>
    </source>
</evidence>
<feature type="binding site" evidence="8">
    <location>
        <position position="65"/>
    </location>
    <ligand>
        <name>(R)-pantoate</name>
        <dbReference type="ChEBI" id="CHEBI:15980"/>
    </ligand>
</feature>
<organism evidence="9 10">
    <name type="scientific">Luteimonas colneyensis</name>
    <dbReference type="NCBI Taxonomy" id="2762230"/>
    <lineage>
        <taxon>Bacteria</taxon>
        <taxon>Pseudomonadati</taxon>
        <taxon>Pseudomonadota</taxon>
        <taxon>Gammaproteobacteria</taxon>
        <taxon>Lysobacterales</taxon>
        <taxon>Lysobacteraceae</taxon>
        <taxon>Luteimonas</taxon>
    </lineage>
</organism>
<dbReference type="CDD" id="cd00560">
    <property type="entry name" value="PanC"/>
    <property type="match status" value="1"/>
</dbReference>
<evidence type="ECO:0000256" key="2">
    <source>
        <dbReference type="ARBA" id="ARBA00009256"/>
    </source>
</evidence>
<feature type="binding site" evidence="8">
    <location>
        <begin position="34"/>
        <end position="41"/>
    </location>
    <ligand>
        <name>ATP</name>
        <dbReference type="ChEBI" id="CHEBI:30616"/>
    </ligand>
</feature>
<dbReference type="HAMAP" id="MF_00158">
    <property type="entry name" value="PanC"/>
    <property type="match status" value="1"/>
</dbReference>
<comment type="subcellular location">
    <subcellularLocation>
        <location evidence="8">Cytoplasm</location>
    </subcellularLocation>
</comment>
<comment type="miscellaneous">
    <text evidence="8">The reaction proceeds by a bi uni uni bi ping pong mechanism.</text>
</comment>
<dbReference type="PANTHER" id="PTHR21299:SF1">
    <property type="entry name" value="PANTOATE--BETA-ALANINE LIGASE"/>
    <property type="match status" value="1"/>
</dbReference>
<feature type="binding site" evidence="8">
    <location>
        <position position="65"/>
    </location>
    <ligand>
        <name>beta-alanine</name>
        <dbReference type="ChEBI" id="CHEBI:57966"/>
    </ligand>
</feature>
<evidence type="ECO:0000313" key="9">
    <source>
        <dbReference type="EMBL" id="MBD7988413.1"/>
    </source>
</evidence>
<dbReference type="InterPro" id="IPR004821">
    <property type="entry name" value="Cyt_trans-like"/>
</dbReference>
<dbReference type="GO" id="GO:0004592">
    <property type="term" value="F:pantoate-beta-alanine ligase activity"/>
    <property type="evidence" value="ECO:0007669"/>
    <property type="project" value="UniProtKB-EC"/>
</dbReference>
<accession>A0ABR8UK57</accession>
<feature type="binding site" evidence="8">
    <location>
        <begin position="190"/>
        <end position="193"/>
    </location>
    <ligand>
        <name>ATP</name>
        <dbReference type="ChEBI" id="CHEBI:30616"/>
    </ligand>
</feature>
<proteinExistence type="inferred from homology"/>
<comment type="function">
    <text evidence="8">Catalyzes the condensation of pantoate with beta-alanine in an ATP-dependent reaction via a pantoyl-adenylate intermediate.</text>
</comment>
<dbReference type="NCBIfam" id="TIGR00018">
    <property type="entry name" value="panC"/>
    <property type="match status" value="1"/>
</dbReference>
<reference evidence="9 10" key="1">
    <citation type="submission" date="2020-08" db="EMBL/GenBank/DDBJ databases">
        <title>A Genomic Blueprint of the Chicken Gut Microbiome.</title>
        <authorList>
            <person name="Gilroy R."/>
            <person name="Ravi A."/>
            <person name="Getino M."/>
            <person name="Pursley I."/>
            <person name="Horton D.L."/>
            <person name="Alikhan N.-F."/>
            <person name="Baker D."/>
            <person name="Gharbi K."/>
            <person name="Hall N."/>
            <person name="Watson M."/>
            <person name="Adriaenssens E.M."/>
            <person name="Foster-Nyarko E."/>
            <person name="Jarju S."/>
            <person name="Secka A."/>
            <person name="Antonio M."/>
            <person name="Oren A."/>
            <person name="Chaudhuri R."/>
            <person name="La Ragione R.M."/>
            <person name="Hildebrand F."/>
            <person name="Pallen M.J."/>
        </authorList>
    </citation>
    <scope>NUCLEOTIDE SEQUENCE [LARGE SCALE GENOMIC DNA]</scope>
    <source>
        <strain evidence="9 10">Sa2BVA3</strain>
    </source>
</reference>
<evidence type="ECO:0000256" key="7">
    <source>
        <dbReference type="ARBA" id="ARBA00048258"/>
    </source>
</evidence>
<feature type="active site" description="Proton donor" evidence="8">
    <location>
        <position position="41"/>
    </location>
</feature>
<dbReference type="EMBL" id="JACSQJ010000005">
    <property type="protein sequence ID" value="MBD7988413.1"/>
    <property type="molecule type" value="Genomic_DNA"/>
</dbReference>
<comment type="subunit">
    <text evidence="8">Homodimer.</text>
</comment>
<dbReference type="InterPro" id="IPR014729">
    <property type="entry name" value="Rossmann-like_a/b/a_fold"/>
</dbReference>
<dbReference type="Pfam" id="PF02569">
    <property type="entry name" value="Pantoate_ligase"/>
    <property type="match status" value="1"/>
</dbReference>